<dbReference type="InParanoid" id="A0A2H3D9S8"/>
<dbReference type="Proteomes" id="UP000217790">
    <property type="component" value="Unassembled WGS sequence"/>
</dbReference>
<accession>A0A2H3D9S8</accession>
<dbReference type="OrthoDB" id="2629491at2759"/>
<name>A0A2H3D9S8_ARMGA</name>
<organism evidence="1 2">
    <name type="scientific">Armillaria gallica</name>
    <name type="common">Bulbous honey fungus</name>
    <name type="synonym">Armillaria bulbosa</name>
    <dbReference type="NCBI Taxonomy" id="47427"/>
    <lineage>
        <taxon>Eukaryota</taxon>
        <taxon>Fungi</taxon>
        <taxon>Dikarya</taxon>
        <taxon>Basidiomycota</taxon>
        <taxon>Agaricomycotina</taxon>
        <taxon>Agaricomycetes</taxon>
        <taxon>Agaricomycetidae</taxon>
        <taxon>Agaricales</taxon>
        <taxon>Marasmiineae</taxon>
        <taxon>Physalacriaceae</taxon>
        <taxon>Armillaria</taxon>
    </lineage>
</organism>
<evidence type="ECO:0000313" key="1">
    <source>
        <dbReference type="EMBL" id="PBK90860.1"/>
    </source>
</evidence>
<sequence length="219" mass="24822">MNIKFPPIFGLQTPGPTLPLHMGGFLLYNPFSRKAPTMTYITPAQIQIGTATGIWLHLYSHKHSVNGHNPVLFSKVRILAMLVHSPEMRISERRSDIGRWLLGLAEPRTLNGYSHAHLVAMGLWFIKCLLRNRRQDPSPEPWHPAVYVNDTAVLYCLSGIVYYGNGHFTTRFIDLDGSVWLNDGIVQAGGARREGTTINVNLMQDVSSKTWDHFIYRRV</sequence>
<reference evidence="2" key="1">
    <citation type="journal article" date="2017" name="Nat. Ecol. Evol.">
        <title>Genome expansion and lineage-specific genetic innovations in the forest pathogenic fungi Armillaria.</title>
        <authorList>
            <person name="Sipos G."/>
            <person name="Prasanna A.N."/>
            <person name="Walter M.C."/>
            <person name="O'Connor E."/>
            <person name="Balint B."/>
            <person name="Krizsan K."/>
            <person name="Kiss B."/>
            <person name="Hess J."/>
            <person name="Varga T."/>
            <person name="Slot J."/>
            <person name="Riley R."/>
            <person name="Boka B."/>
            <person name="Rigling D."/>
            <person name="Barry K."/>
            <person name="Lee J."/>
            <person name="Mihaltcheva S."/>
            <person name="LaButti K."/>
            <person name="Lipzen A."/>
            <person name="Waldron R."/>
            <person name="Moloney N.M."/>
            <person name="Sperisen C."/>
            <person name="Kredics L."/>
            <person name="Vagvoelgyi C."/>
            <person name="Patrignani A."/>
            <person name="Fitzpatrick D."/>
            <person name="Nagy I."/>
            <person name="Doyle S."/>
            <person name="Anderson J.B."/>
            <person name="Grigoriev I.V."/>
            <person name="Gueldener U."/>
            <person name="Muensterkoetter M."/>
            <person name="Nagy L.G."/>
        </authorList>
    </citation>
    <scope>NUCLEOTIDE SEQUENCE [LARGE SCALE GENOMIC DNA]</scope>
    <source>
        <strain evidence="2">Ar21-2</strain>
    </source>
</reference>
<dbReference type="AlphaFoldDB" id="A0A2H3D9S8"/>
<dbReference type="EMBL" id="KZ293664">
    <property type="protein sequence ID" value="PBK90860.1"/>
    <property type="molecule type" value="Genomic_DNA"/>
</dbReference>
<evidence type="ECO:0000313" key="2">
    <source>
        <dbReference type="Proteomes" id="UP000217790"/>
    </source>
</evidence>
<proteinExistence type="predicted"/>
<protein>
    <submittedName>
        <fullName evidence="1">Uncharacterized protein</fullName>
    </submittedName>
</protein>
<keyword evidence="2" id="KW-1185">Reference proteome</keyword>
<gene>
    <name evidence="1" type="ORF">ARMGADRAFT_1032362</name>
</gene>